<dbReference type="InterPro" id="IPR050832">
    <property type="entry name" value="Bact_Acetyltransf"/>
</dbReference>
<reference evidence="5" key="1">
    <citation type="journal article" date="2019" name="Int. J. Syst. Evol. Microbiol.">
        <title>The Global Catalogue of Microorganisms (GCM) 10K type strain sequencing project: providing services to taxonomists for standard genome sequencing and annotation.</title>
        <authorList>
            <consortium name="The Broad Institute Genomics Platform"/>
            <consortium name="The Broad Institute Genome Sequencing Center for Infectious Disease"/>
            <person name="Wu L."/>
            <person name="Ma J."/>
        </authorList>
    </citation>
    <scope>NUCLEOTIDE SEQUENCE [LARGE SCALE GENOMIC DNA]</scope>
    <source>
        <strain evidence="5">KCTC 52366</strain>
    </source>
</reference>
<dbReference type="InterPro" id="IPR016181">
    <property type="entry name" value="Acyl_CoA_acyltransferase"/>
</dbReference>
<keyword evidence="2 4" id="KW-0012">Acyltransferase</keyword>
<evidence type="ECO:0000259" key="3">
    <source>
        <dbReference type="PROSITE" id="PS51186"/>
    </source>
</evidence>
<dbReference type="RefSeq" id="WP_275631339.1">
    <property type="nucleotide sequence ID" value="NZ_JARGYD010000001.1"/>
</dbReference>
<accession>A0ABV7GSI4</accession>
<sequence>MSAKLHLAAEDDLDRLLPLVAAYHAFEGIAGDDDTRRAALTPLLAGSPLGAVWLIGLRRAPVGYIALSFGWSIEFGGMDGIIDEFFIRENVRGRGMGTEVLMALMPQLAQAGLKALHLEADPANEPALRLYQRRGFKVRDGYHFLTWRP</sequence>
<evidence type="ECO:0000256" key="2">
    <source>
        <dbReference type="ARBA" id="ARBA00023315"/>
    </source>
</evidence>
<dbReference type="Pfam" id="PF00583">
    <property type="entry name" value="Acetyltransf_1"/>
    <property type="match status" value="1"/>
</dbReference>
<keyword evidence="1 4" id="KW-0808">Transferase</keyword>
<dbReference type="EC" id="2.3.-.-" evidence="4"/>
<keyword evidence="5" id="KW-1185">Reference proteome</keyword>
<gene>
    <name evidence="4" type="ORF">ACFOGP_15260</name>
</gene>
<evidence type="ECO:0000313" key="4">
    <source>
        <dbReference type="EMBL" id="MFC3144077.1"/>
    </source>
</evidence>
<dbReference type="GO" id="GO:0016746">
    <property type="term" value="F:acyltransferase activity"/>
    <property type="evidence" value="ECO:0007669"/>
    <property type="project" value="UniProtKB-KW"/>
</dbReference>
<feature type="domain" description="N-acetyltransferase" evidence="3">
    <location>
        <begin position="3"/>
        <end position="149"/>
    </location>
</feature>
<evidence type="ECO:0000256" key="1">
    <source>
        <dbReference type="ARBA" id="ARBA00022679"/>
    </source>
</evidence>
<dbReference type="Proteomes" id="UP001595632">
    <property type="component" value="Unassembled WGS sequence"/>
</dbReference>
<dbReference type="PANTHER" id="PTHR43877">
    <property type="entry name" value="AMINOALKYLPHOSPHONATE N-ACETYLTRANSFERASE-RELATED-RELATED"/>
    <property type="match status" value="1"/>
</dbReference>
<proteinExistence type="predicted"/>
<dbReference type="PANTHER" id="PTHR43877:SF2">
    <property type="entry name" value="AMINOALKYLPHOSPHONATE N-ACETYLTRANSFERASE-RELATED"/>
    <property type="match status" value="1"/>
</dbReference>
<name>A0ABV7GSI4_9RHOB</name>
<evidence type="ECO:0000313" key="5">
    <source>
        <dbReference type="Proteomes" id="UP001595632"/>
    </source>
</evidence>
<dbReference type="PROSITE" id="PS51186">
    <property type="entry name" value="GNAT"/>
    <property type="match status" value="1"/>
</dbReference>
<dbReference type="SUPFAM" id="SSF55729">
    <property type="entry name" value="Acyl-CoA N-acyltransferases (Nat)"/>
    <property type="match status" value="1"/>
</dbReference>
<comment type="caution">
    <text evidence="4">The sequence shown here is derived from an EMBL/GenBank/DDBJ whole genome shotgun (WGS) entry which is preliminary data.</text>
</comment>
<protein>
    <submittedName>
        <fullName evidence="4">GNAT family N-acetyltransferase</fullName>
        <ecNumber evidence="4">2.3.-.-</ecNumber>
    </submittedName>
</protein>
<organism evidence="4 5">
    <name type="scientific">Psychromarinibacter halotolerans</name>
    <dbReference type="NCBI Taxonomy" id="1775175"/>
    <lineage>
        <taxon>Bacteria</taxon>
        <taxon>Pseudomonadati</taxon>
        <taxon>Pseudomonadota</taxon>
        <taxon>Alphaproteobacteria</taxon>
        <taxon>Rhodobacterales</taxon>
        <taxon>Paracoccaceae</taxon>
        <taxon>Psychromarinibacter</taxon>
    </lineage>
</organism>
<dbReference type="Gene3D" id="3.40.630.30">
    <property type="match status" value="1"/>
</dbReference>
<dbReference type="InterPro" id="IPR000182">
    <property type="entry name" value="GNAT_dom"/>
</dbReference>
<dbReference type="EMBL" id="JBHRTB010000010">
    <property type="protein sequence ID" value="MFC3144077.1"/>
    <property type="molecule type" value="Genomic_DNA"/>
</dbReference>